<proteinExistence type="predicted"/>
<dbReference type="AlphaFoldDB" id="A0AAV8T4Y7"/>
<name>A0AAV8T4Y7_9ROSI</name>
<evidence type="ECO:0000313" key="3">
    <source>
        <dbReference type="Proteomes" id="UP001159364"/>
    </source>
</evidence>
<dbReference type="GO" id="GO:0005634">
    <property type="term" value="C:nucleus"/>
    <property type="evidence" value="ECO:0007669"/>
    <property type="project" value="TreeGrafter"/>
</dbReference>
<accession>A0AAV8T4Y7</accession>
<dbReference type="Pfam" id="PF07818">
    <property type="entry name" value="HCNGP"/>
    <property type="match status" value="1"/>
</dbReference>
<evidence type="ECO:0000256" key="1">
    <source>
        <dbReference type="SAM" id="MobiDB-lite"/>
    </source>
</evidence>
<keyword evidence="3" id="KW-1185">Reference proteome</keyword>
<organism evidence="2 3">
    <name type="scientific">Erythroxylum novogranatense</name>
    <dbReference type="NCBI Taxonomy" id="1862640"/>
    <lineage>
        <taxon>Eukaryota</taxon>
        <taxon>Viridiplantae</taxon>
        <taxon>Streptophyta</taxon>
        <taxon>Embryophyta</taxon>
        <taxon>Tracheophyta</taxon>
        <taxon>Spermatophyta</taxon>
        <taxon>Magnoliopsida</taxon>
        <taxon>eudicotyledons</taxon>
        <taxon>Gunneridae</taxon>
        <taxon>Pentapetalae</taxon>
        <taxon>rosids</taxon>
        <taxon>fabids</taxon>
        <taxon>Malpighiales</taxon>
        <taxon>Erythroxylaceae</taxon>
        <taxon>Erythroxylum</taxon>
    </lineage>
</organism>
<protein>
    <recommendedName>
        <fullName evidence="4">SAP30-binding protein</fullName>
    </recommendedName>
</protein>
<dbReference type="GO" id="GO:0006355">
    <property type="term" value="P:regulation of DNA-templated transcription"/>
    <property type="evidence" value="ECO:0007669"/>
    <property type="project" value="InterPro"/>
</dbReference>
<sequence>MCSQVVYGTASCHLVTLNSCVSGAFKERTSSGNVQVLTPNNRATPPLSELIVSSHPDEMNLIQSEAVETEVTMEVPIENVDPLDKFLPPPPKEKCPEELRKRIDKFLALKQVGRSFNAEVRNRKDYRNPDFLLHAVSYQDIDQIGSCFCKDAFDPHGIDKSDYYDEIEADMRRDRERKEQELKRSPKVEFVSDGSQPGAVVPPAKLGVPIPAVVSSGSIAAQAIADAFGRDGRQNKKSKWDKVDGDVRNPPQTSGQDLASVAAHATLLSASNVGTGYSAFVQQKRREAEENRSSERKLERSS</sequence>
<gene>
    <name evidence="2" type="ORF">K2173_005418</name>
</gene>
<feature type="region of interest" description="Disordered" evidence="1">
    <location>
        <begin position="174"/>
        <end position="196"/>
    </location>
</feature>
<feature type="compositionally biased region" description="Basic and acidic residues" evidence="1">
    <location>
        <begin position="230"/>
        <end position="247"/>
    </location>
</feature>
<dbReference type="InterPro" id="IPR012479">
    <property type="entry name" value="SAP30BP"/>
</dbReference>
<feature type="compositionally biased region" description="Basic and acidic residues" evidence="1">
    <location>
        <begin position="174"/>
        <end position="187"/>
    </location>
</feature>
<dbReference type="PANTHER" id="PTHR13464">
    <property type="entry name" value="TRANSCRIPTIONAL REGULATOR PROTEIN HCNGP"/>
    <property type="match status" value="1"/>
</dbReference>
<dbReference type="PANTHER" id="PTHR13464:SF0">
    <property type="entry name" value="SAP30-BINDING PROTEIN"/>
    <property type="match status" value="1"/>
</dbReference>
<reference evidence="2 3" key="1">
    <citation type="submission" date="2021-09" db="EMBL/GenBank/DDBJ databases">
        <title>Genomic insights and catalytic innovation underlie evolution of tropane alkaloids biosynthesis.</title>
        <authorList>
            <person name="Wang Y.-J."/>
            <person name="Tian T."/>
            <person name="Huang J.-P."/>
            <person name="Huang S.-X."/>
        </authorList>
    </citation>
    <scope>NUCLEOTIDE SEQUENCE [LARGE SCALE GENOMIC DNA]</scope>
    <source>
        <strain evidence="2">KIB-2018</strain>
        <tissue evidence="2">Leaf</tissue>
    </source>
</reference>
<comment type="caution">
    <text evidence="2">The sequence shown here is derived from an EMBL/GenBank/DDBJ whole genome shotgun (WGS) entry which is preliminary data.</text>
</comment>
<feature type="region of interest" description="Disordered" evidence="1">
    <location>
        <begin position="230"/>
        <end position="257"/>
    </location>
</feature>
<dbReference type="Proteomes" id="UP001159364">
    <property type="component" value="Linkage Group LG06"/>
</dbReference>
<evidence type="ECO:0008006" key="4">
    <source>
        <dbReference type="Google" id="ProtNLM"/>
    </source>
</evidence>
<evidence type="ECO:0000313" key="2">
    <source>
        <dbReference type="EMBL" id="KAJ8761846.1"/>
    </source>
</evidence>
<dbReference type="EMBL" id="JAIWQS010000006">
    <property type="protein sequence ID" value="KAJ8761846.1"/>
    <property type="molecule type" value="Genomic_DNA"/>
</dbReference>